<proteinExistence type="predicted"/>
<name>A0ABS8WUI6_DATST</name>
<comment type="caution">
    <text evidence="1">The sequence shown here is derived from an EMBL/GenBank/DDBJ whole genome shotgun (WGS) entry which is preliminary data.</text>
</comment>
<keyword evidence="2" id="KW-1185">Reference proteome</keyword>
<dbReference type="Proteomes" id="UP000823775">
    <property type="component" value="Unassembled WGS sequence"/>
</dbReference>
<dbReference type="EMBL" id="JACEIK010011405">
    <property type="protein sequence ID" value="MCE3215655.1"/>
    <property type="molecule type" value="Genomic_DNA"/>
</dbReference>
<accession>A0ABS8WUI6</accession>
<evidence type="ECO:0000313" key="2">
    <source>
        <dbReference type="Proteomes" id="UP000823775"/>
    </source>
</evidence>
<reference evidence="1 2" key="1">
    <citation type="journal article" date="2021" name="BMC Genomics">
        <title>Datura genome reveals duplications of psychoactive alkaloid biosynthetic genes and high mutation rate following tissue culture.</title>
        <authorList>
            <person name="Rajewski A."/>
            <person name="Carter-House D."/>
            <person name="Stajich J."/>
            <person name="Litt A."/>
        </authorList>
    </citation>
    <scope>NUCLEOTIDE SEQUENCE [LARGE SCALE GENOMIC DNA]</scope>
    <source>
        <strain evidence="1">AR-01</strain>
    </source>
</reference>
<sequence length="144" mass="15556">MSGFPLKMVTIIADQINWRPVKLSTSLPFPCLITRLCREEHVPILVGIDVDIYATKKYDLEKLKDESLYDLKLQKPILEVFGSSGQTARATKTNTDPAGEATGTELVCHVAPIPTCIPSISGAAATKLGVELAETLSAMPQSSQ</sequence>
<protein>
    <submittedName>
        <fullName evidence="1">Uncharacterized protein</fullName>
    </submittedName>
</protein>
<evidence type="ECO:0000313" key="1">
    <source>
        <dbReference type="EMBL" id="MCE3215655.1"/>
    </source>
</evidence>
<gene>
    <name evidence="1" type="ORF">HAX54_003127</name>
</gene>
<organism evidence="1 2">
    <name type="scientific">Datura stramonium</name>
    <name type="common">Jimsonweed</name>
    <name type="synonym">Common thornapple</name>
    <dbReference type="NCBI Taxonomy" id="4076"/>
    <lineage>
        <taxon>Eukaryota</taxon>
        <taxon>Viridiplantae</taxon>
        <taxon>Streptophyta</taxon>
        <taxon>Embryophyta</taxon>
        <taxon>Tracheophyta</taxon>
        <taxon>Spermatophyta</taxon>
        <taxon>Magnoliopsida</taxon>
        <taxon>eudicotyledons</taxon>
        <taxon>Gunneridae</taxon>
        <taxon>Pentapetalae</taxon>
        <taxon>asterids</taxon>
        <taxon>lamiids</taxon>
        <taxon>Solanales</taxon>
        <taxon>Solanaceae</taxon>
        <taxon>Solanoideae</taxon>
        <taxon>Datureae</taxon>
        <taxon>Datura</taxon>
    </lineage>
</organism>